<feature type="domain" description="IML1 N-terminal double psi beta-barrel" evidence="2">
    <location>
        <begin position="1"/>
        <end position="94"/>
    </location>
</feature>
<evidence type="ECO:0000313" key="5">
    <source>
        <dbReference type="WBParaSite" id="SBAD_0000609801-mRNA-1"/>
    </source>
</evidence>
<proteinExistence type="predicted"/>
<dbReference type="GO" id="GO:0010508">
    <property type="term" value="P:positive regulation of autophagy"/>
    <property type="evidence" value="ECO:0007669"/>
    <property type="project" value="TreeGrafter"/>
</dbReference>
<dbReference type="Pfam" id="PF12257">
    <property type="entry name" value="IML1"/>
    <property type="match status" value="1"/>
</dbReference>
<dbReference type="AlphaFoldDB" id="A0A183IQG8"/>
<accession>A0A183IQG8</accession>
<dbReference type="GO" id="GO:1904262">
    <property type="term" value="P:negative regulation of TORC1 signaling"/>
    <property type="evidence" value="ECO:0007669"/>
    <property type="project" value="TreeGrafter"/>
</dbReference>
<dbReference type="WBParaSite" id="SBAD_0000609801-mRNA-1">
    <property type="protein sequence ID" value="SBAD_0000609801-mRNA-1"/>
    <property type="gene ID" value="SBAD_0000609801"/>
</dbReference>
<dbReference type="Proteomes" id="UP000270296">
    <property type="component" value="Unassembled WGS sequence"/>
</dbReference>
<evidence type="ECO:0000259" key="2">
    <source>
        <dbReference type="Pfam" id="PF23013"/>
    </source>
</evidence>
<dbReference type="PANTHER" id="PTHR13179">
    <property type="entry name" value="DEP DOMAIN CONTAINING PROTEIN 5"/>
    <property type="match status" value="1"/>
</dbReference>
<dbReference type="GO" id="GO:1990130">
    <property type="term" value="C:GATOR1 complex"/>
    <property type="evidence" value="ECO:0007669"/>
    <property type="project" value="TreeGrafter"/>
</dbReference>
<dbReference type="GO" id="GO:0034198">
    <property type="term" value="P:cellular response to amino acid starvation"/>
    <property type="evidence" value="ECO:0007669"/>
    <property type="project" value="TreeGrafter"/>
</dbReference>
<evidence type="ECO:0000313" key="3">
    <source>
        <dbReference type="EMBL" id="VDP08519.1"/>
    </source>
</evidence>
<sequence>MRTCKLWYHKREDRLSNVDFLFCPKEFPDVAVGDVLELFHVDNGVCGDRGHRLLVQITRIVEEFAPKQSNTVSVDQSLATAFQLKNYGDVVVRKVVDREAVTLSILELSIKEQCVGRADQYRFRRFLLHSCVHMHRKIEFCGIRAQVQEMCRGGERVSCGYVNDETRIVFRSSSAAAHILIQMSAEMWEFDGDGGNLYMEKCLDGFLPELFRKWQDKNCSHYVTVAVFSRWFYPRSTVSTTDKQSTLDQIPATVRDHLMIDHRGTPYQDFYHVMIQNEHYDEWMPLLSKIKCVFYKYKAMMNAYQRSLGLPKAENSTASNGNFLEALSNILHCGFEQTDQLLIVVSPGSGVFNVEHTLVNLTQQRTMDLSAGIDLVCLGEQPLHIVPLFICNSDTADSHRLFSSSSRKSLSLSHNVDDRYCNPYWINISYYSQLRHFGTFRNFAPRIKIPESLQNAKVIITRLLSHFSIWLYSSYYRLSTDSSKTALLDLMAHCATSSGYGSVLFGHLQCQMHLTSFCKLYPFCARHERCFRS</sequence>
<reference evidence="5" key="1">
    <citation type="submission" date="2016-06" db="UniProtKB">
        <authorList>
            <consortium name="WormBaseParasite"/>
        </authorList>
    </citation>
    <scope>IDENTIFICATION</scope>
</reference>
<dbReference type="InterPro" id="IPR055213">
    <property type="entry name" value="IML1_double_psi_beta_barrel"/>
</dbReference>
<protein>
    <submittedName>
        <fullName evidence="5">DEP domain-containing protein</fullName>
    </submittedName>
</protein>
<feature type="domain" description="Vacuolar membrane-associated protein Iml1 N-terminal" evidence="1">
    <location>
        <begin position="107"/>
        <end position="389"/>
    </location>
</feature>
<name>A0A183IQG8_9BILA</name>
<dbReference type="GO" id="GO:0005765">
    <property type="term" value="C:lysosomal membrane"/>
    <property type="evidence" value="ECO:0007669"/>
    <property type="project" value="TreeGrafter"/>
</dbReference>
<evidence type="ECO:0000313" key="4">
    <source>
        <dbReference type="Proteomes" id="UP000270296"/>
    </source>
</evidence>
<dbReference type="OrthoDB" id="438939at2759"/>
<dbReference type="InterPro" id="IPR048255">
    <property type="entry name" value="IML1_N"/>
</dbReference>
<dbReference type="PANTHER" id="PTHR13179:SF8">
    <property type="entry name" value="GATOR COMPLEX PROTEIN DEPDC5"/>
    <property type="match status" value="1"/>
</dbReference>
<gene>
    <name evidence="3" type="ORF">SBAD_LOCUS5865</name>
</gene>
<keyword evidence="4" id="KW-1185">Reference proteome</keyword>
<dbReference type="EMBL" id="UZAM01009309">
    <property type="protein sequence ID" value="VDP08519.1"/>
    <property type="molecule type" value="Genomic_DNA"/>
</dbReference>
<dbReference type="InterPro" id="IPR027244">
    <property type="entry name" value="IML1"/>
</dbReference>
<organism evidence="5">
    <name type="scientific">Soboliphyme baturini</name>
    <dbReference type="NCBI Taxonomy" id="241478"/>
    <lineage>
        <taxon>Eukaryota</taxon>
        <taxon>Metazoa</taxon>
        <taxon>Ecdysozoa</taxon>
        <taxon>Nematoda</taxon>
        <taxon>Enoplea</taxon>
        <taxon>Dorylaimia</taxon>
        <taxon>Dioctophymatida</taxon>
        <taxon>Dioctophymatoidea</taxon>
        <taxon>Soboliphymatidae</taxon>
        <taxon>Soboliphyme</taxon>
    </lineage>
</organism>
<reference evidence="3 4" key="2">
    <citation type="submission" date="2018-11" db="EMBL/GenBank/DDBJ databases">
        <authorList>
            <consortium name="Pathogen Informatics"/>
        </authorList>
    </citation>
    <scope>NUCLEOTIDE SEQUENCE [LARGE SCALE GENOMIC DNA]</scope>
</reference>
<evidence type="ECO:0000259" key="1">
    <source>
        <dbReference type="Pfam" id="PF12257"/>
    </source>
</evidence>
<dbReference type="Pfam" id="PF23013">
    <property type="entry name" value="IML1_N"/>
    <property type="match status" value="1"/>
</dbReference>
<dbReference type="GO" id="GO:0005096">
    <property type="term" value="F:GTPase activator activity"/>
    <property type="evidence" value="ECO:0007669"/>
    <property type="project" value="InterPro"/>
</dbReference>